<evidence type="ECO:0000313" key="2">
    <source>
        <dbReference type="Proteomes" id="UP000772434"/>
    </source>
</evidence>
<dbReference type="Gene3D" id="3.80.10.10">
    <property type="entry name" value="Ribonuclease Inhibitor"/>
    <property type="match status" value="1"/>
</dbReference>
<reference evidence="1" key="1">
    <citation type="submission" date="2020-11" db="EMBL/GenBank/DDBJ databases">
        <authorList>
            <consortium name="DOE Joint Genome Institute"/>
            <person name="Ahrendt S."/>
            <person name="Riley R."/>
            <person name="Andreopoulos W."/>
            <person name="Labutti K."/>
            <person name="Pangilinan J."/>
            <person name="Ruiz-Duenas F.J."/>
            <person name="Barrasa J.M."/>
            <person name="Sanchez-Garcia M."/>
            <person name="Camarero S."/>
            <person name="Miyauchi S."/>
            <person name="Serrano A."/>
            <person name="Linde D."/>
            <person name="Babiker R."/>
            <person name="Drula E."/>
            <person name="Ayuso-Fernandez I."/>
            <person name="Pacheco R."/>
            <person name="Padilla G."/>
            <person name="Ferreira P."/>
            <person name="Barriuso J."/>
            <person name="Kellner H."/>
            <person name="Castanera R."/>
            <person name="Alfaro M."/>
            <person name="Ramirez L."/>
            <person name="Pisabarro A.G."/>
            <person name="Kuo A."/>
            <person name="Tritt A."/>
            <person name="Lipzen A."/>
            <person name="He G."/>
            <person name="Yan M."/>
            <person name="Ng V."/>
            <person name="Cullen D."/>
            <person name="Martin F."/>
            <person name="Rosso M.-N."/>
            <person name="Henrissat B."/>
            <person name="Hibbett D."/>
            <person name="Martinez A.T."/>
            <person name="Grigoriev I.V."/>
        </authorList>
    </citation>
    <scope>NUCLEOTIDE SEQUENCE</scope>
    <source>
        <strain evidence="1">AH 40177</strain>
    </source>
</reference>
<keyword evidence="2" id="KW-1185">Reference proteome</keyword>
<protein>
    <submittedName>
        <fullName evidence="1">Uncharacterized protein</fullName>
    </submittedName>
</protein>
<dbReference type="OrthoDB" id="3266451at2759"/>
<dbReference type="Proteomes" id="UP000772434">
    <property type="component" value="Unassembled WGS sequence"/>
</dbReference>
<organism evidence="1 2">
    <name type="scientific">Rhodocollybia butyracea</name>
    <dbReference type="NCBI Taxonomy" id="206335"/>
    <lineage>
        <taxon>Eukaryota</taxon>
        <taxon>Fungi</taxon>
        <taxon>Dikarya</taxon>
        <taxon>Basidiomycota</taxon>
        <taxon>Agaricomycotina</taxon>
        <taxon>Agaricomycetes</taxon>
        <taxon>Agaricomycetidae</taxon>
        <taxon>Agaricales</taxon>
        <taxon>Marasmiineae</taxon>
        <taxon>Omphalotaceae</taxon>
        <taxon>Rhodocollybia</taxon>
    </lineage>
</organism>
<dbReference type="InterPro" id="IPR032675">
    <property type="entry name" value="LRR_dom_sf"/>
</dbReference>
<dbReference type="AlphaFoldDB" id="A0A9P5P4Q2"/>
<proteinExistence type="predicted"/>
<dbReference type="EMBL" id="JADNRY010000560">
    <property type="protein sequence ID" value="KAF9040333.1"/>
    <property type="molecule type" value="Genomic_DNA"/>
</dbReference>
<accession>A0A9P5P4Q2</accession>
<name>A0A9P5P4Q2_9AGAR</name>
<dbReference type="SUPFAM" id="SSF52047">
    <property type="entry name" value="RNI-like"/>
    <property type="match status" value="1"/>
</dbReference>
<gene>
    <name evidence="1" type="ORF">BDP27DRAFT_766739</name>
</gene>
<sequence>MLRNIPVLRAFHALGMYYLWDQSSGFPLPSALCDLEYDFNAGNFFEVLDNCPNIHRLFISTRGENTTTAACPPRLLSELYSLSLTLITSWEENVEDDFFSSVLSSLTAPRLTNLALERAYNQEELAQFHTIQSFLTRSSCSLQVLSLNNIAVTDSGLVTILKQCVTLEALHIVDTYPRSSTAEPIITKAFIESLHSSKRSPIQESPPPIVKSLRSLTLTLESSEFDAAVFVDMVSSRWIPDPDMAKTIEISCLRSVELFLPAQMKVDREAYQPLLPFEKAGMMIVVKQETKGYVF</sequence>
<comment type="caution">
    <text evidence="1">The sequence shown here is derived from an EMBL/GenBank/DDBJ whole genome shotgun (WGS) entry which is preliminary data.</text>
</comment>
<evidence type="ECO:0000313" key="1">
    <source>
        <dbReference type="EMBL" id="KAF9040333.1"/>
    </source>
</evidence>